<reference evidence="1 2" key="1">
    <citation type="submission" date="2013-02" db="EMBL/GenBank/DDBJ databases">
        <title>The Genome Sequence of Acinetobacter sp. ANC 3862.</title>
        <authorList>
            <consortium name="The Broad Institute Genome Sequencing Platform"/>
            <consortium name="The Broad Institute Genome Sequencing Center for Infectious Disease"/>
            <person name="Cerqueira G."/>
            <person name="Feldgarden M."/>
            <person name="Courvalin P."/>
            <person name="Perichon B."/>
            <person name="Grillot-Courvalin C."/>
            <person name="Clermont D."/>
            <person name="Rocha E."/>
            <person name="Yoon E.-J."/>
            <person name="Nemec A."/>
            <person name="Walker B."/>
            <person name="Young S.K."/>
            <person name="Zeng Q."/>
            <person name="Gargeya S."/>
            <person name="Fitzgerald M."/>
            <person name="Haas B."/>
            <person name="Abouelleil A."/>
            <person name="Alvarado L."/>
            <person name="Arachchi H.M."/>
            <person name="Berlin A.M."/>
            <person name="Chapman S.B."/>
            <person name="Dewar J."/>
            <person name="Goldberg J."/>
            <person name="Griggs A."/>
            <person name="Gujja S."/>
            <person name="Hansen M."/>
            <person name="Howarth C."/>
            <person name="Imamovic A."/>
            <person name="Larimer J."/>
            <person name="McCowan C."/>
            <person name="Murphy C."/>
            <person name="Neiman D."/>
            <person name="Pearson M."/>
            <person name="Priest M."/>
            <person name="Roberts A."/>
            <person name="Saif S."/>
            <person name="Shea T."/>
            <person name="Sisk P."/>
            <person name="Sykes S."/>
            <person name="Wortman J."/>
            <person name="Nusbaum C."/>
            <person name="Birren B."/>
        </authorList>
    </citation>
    <scope>NUCLEOTIDE SEQUENCE [LARGE SCALE GENOMIC DNA]</scope>
    <source>
        <strain evidence="1 2">ANC 3862</strain>
    </source>
</reference>
<dbReference type="HOGENOM" id="CLU_129016_1_0_6"/>
<dbReference type="eggNOG" id="ENOG502ZC9Q">
    <property type="taxonomic scope" value="Bacteria"/>
</dbReference>
<sequence length="156" mass="18492">MILLLDIDGVLETSPSWKKPEFLEDKFYKFNESSLKNLIEIIDKINPEIILTTTHRVNYNLMEWNQIFELRGIHVGKISKINDVKKAIDIKKRNVEIEEWFSNNRTAEFLILDDDKSLNELTDNLKNHWIQIDAMLGITESIKNQILEKINNFNYR</sequence>
<dbReference type="AlphaFoldDB" id="N9LQG0"/>
<dbReference type="Proteomes" id="UP000013248">
    <property type="component" value="Unassembled WGS sequence"/>
</dbReference>
<name>N9LQG0_9GAMM</name>
<organism evidence="1 2">
    <name type="scientific">Acinetobacter modestus</name>
    <dbReference type="NCBI Taxonomy" id="1776740"/>
    <lineage>
        <taxon>Bacteria</taxon>
        <taxon>Pseudomonadati</taxon>
        <taxon>Pseudomonadota</taxon>
        <taxon>Gammaproteobacteria</taxon>
        <taxon>Moraxellales</taxon>
        <taxon>Moraxellaceae</taxon>
        <taxon>Acinetobacter</taxon>
    </lineage>
</organism>
<evidence type="ECO:0000313" key="1">
    <source>
        <dbReference type="EMBL" id="ENW98517.1"/>
    </source>
</evidence>
<evidence type="ECO:0000313" key="2">
    <source>
        <dbReference type="Proteomes" id="UP000013248"/>
    </source>
</evidence>
<dbReference type="Pfam" id="PF18143">
    <property type="entry name" value="HAD_SAK_2"/>
    <property type="match status" value="1"/>
</dbReference>
<protein>
    <recommendedName>
        <fullName evidence="3">FCP1 homology domain-containing protein</fullName>
    </recommendedName>
</protein>
<dbReference type="EMBL" id="APRP01000032">
    <property type="protein sequence ID" value="ENW98517.1"/>
    <property type="molecule type" value="Genomic_DNA"/>
</dbReference>
<accession>N9LQG0</accession>
<proteinExistence type="predicted"/>
<dbReference type="RefSeq" id="WP_005218864.1">
    <property type="nucleotide sequence ID" value="NZ_KB850089.1"/>
</dbReference>
<evidence type="ECO:0008006" key="3">
    <source>
        <dbReference type="Google" id="ProtNLM"/>
    </source>
</evidence>
<comment type="caution">
    <text evidence="1">The sequence shown here is derived from an EMBL/GenBank/DDBJ whole genome shotgun (WGS) entry which is preliminary data.</text>
</comment>
<gene>
    <name evidence="1" type="ORF">F900_03116</name>
</gene>
<dbReference type="PATRIC" id="fig|1217705.3.peg.3026"/>